<dbReference type="EMBL" id="JBHSXQ010000002">
    <property type="protein sequence ID" value="MFC6904786.1"/>
    <property type="molecule type" value="Genomic_DNA"/>
</dbReference>
<reference evidence="3 4" key="1">
    <citation type="journal article" date="2019" name="Int. J. Syst. Evol. Microbiol.">
        <title>The Global Catalogue of Microorganisms (GCM) 10K type strain sequencing project: providing services to taxonomists for standard genome sequencing and annotation.</title>
        <authorList>
            <consortium name="The Broad Institute Genomics Platform"/>
            <consortium name="The Broad Institute Genome Sequencing Center for Infectious Disease"/>
            <person name="Wu L."/>
            <person name="Ma J."/>
        </authorList>
    </citation>
    <scope>NUCLEOTIDE SEQUENCE [LARGE SCALE GENOMIC DNA]</scope>
    <source>
        <strain evidence="3 4">CGMCC 1.3240</strain>
    </source>
</reference>
<protein>
    <submittedName>
        <fullName evidence="3">Uncharacterized protein</fullName>
    </submittedName>
</protein>
<evidence type="ECO:0000313" key="4">
    <source>
        <dbReference type="Proteomes" id="UP001596312"/>
    </source>
</evidence>
<dbReference type="AlphaFoldDB" id="A0ABD5V4P8"/>
<sequence>MALSEDDTNGEELEEVKESAESAFDPVSEPVVLAAVASVAFSWYQFYVQENKVHGLFVGLWAPTLLGAAGYLKQLQIAEKLDAGLSFR</sequence>
<evidence type="ECO:0000313" key="3">
    <source>
        <dbReference type="EMBL" id="MFC6904786.1"/>
    </source>
</evidence>
<gene>
    <name evidence="3" type="ORF">ACFQGH_06185</name>
</gene>
<accession>A0ABD5V4P8</accession>
<comment type="caution">
    <text evidence="3">The sequence shown here is derived from an EMBL/GenBank/DDBJ whole genome shotgun (WGS) entry which is preliminary data.</text>
</comment>
<keyword evidence="2" id="KW-1133">Transmembrane helix</keyword>
<keyword evidence="2" id="KW-0472">Membrane</keyword>
<evidence type="ECO:0000256" key="2">
    <source>
        <dbReference type="SAM" id="Phobius"/>
    </source>
</evidence>
<feature type="transmembrane region" description="Helical" evidence="2">
    <location>
        <begin position="53"/>
        <end position="72"/>
    </location>
</feature>
<organism evidence="3 4">
    <name type="scientific">Halalkalicoccus tibetensis</name>
    <dbReference type="NCBI Taxonomy" id="175632"/>
    <lineage>
        <taxon>Archaea</taxon>
        <taxon>Methanobacteriati</taxon>
        <taxon>Methanobacteriota</taxon>
        <taxon>Stenosarchaea group</taxon>
        <taxon>Halobacteria</taxon>
        <taxon>Halobacteriales</taxon>
        <taxon>Halococcaceae</taxon>
        <taxon>Halalkalicoccus</taxon>
    </lineage>
</organism>
<dbReference type="Proteomes" id="UP001596312">
    <property type="component" value="Unassembled WGS sequence"/>
</dbReference>
<evidence type="ECO:0000256" key="1">
    <source>
        <dbReference type="SAM" id="MobiDB-lite"/>
    </source>
</evidence>
<dbReference type="RefSeq" id="WP_340603301.1">
    <property type="nucleotide sequence ID" value="NZ_JBBMXV010000002.1"/>
</dbReference>
<feature type="region of interest" description="Disordered" evidence="1">
    <location>
        <begin position="1"/>
        <end position="21"/>
    </location>
</feature>
<feature type="transmembrane region" description="Helical" evidence="2">
    <location>
        <begin position="27"/>
        <end position="47"/>
    </location>
</feature>
<feature type="compositionally biased region" description="Acidic residues" evidence="1">
    <location>
        <begin position="1"/>
        <end position="15"/>
    </location>
</feature>
<proteinExistence type="predicted"/>
<keyword evidence="4" id="KW-1185">Reference proteome</keyword>
<keyword evidence="2" id="KW-0812">Transmembrane</keyword>
<name>A0ABD5V4P8_9EURY</name>